<dbReference type="AlphaFoldDB" id="A0A8B6FM23"/>
<dbReference type="GO" id="GO:0034719">
    <property type="term" value="C:SMN-Sm protein complex"/>
    <property type="evidence" value="ECO:0007669"/>
    <property type="project" value="InterPro"/>
</dbReference>
<comment type="caution">
    <text evidence="1">The sequence shown here is derived from an EMBL/GenBank/DDBJ whole genome shotgun (WGS) entry which is preliminary data.</text>
</comment>
<evidence type="ECO:0000313" key="1">
    <source>
        <dbReference type="EMBL" id="VDI52262.1"/>
    </source>
</evidence>
<organism evidence="1 2">
    <name type="scientific">Mytilus galloprovincialis</name>
    <name type="common">Mediterranean mussel</name>
    <dbReference type="NCBI Taxonomy" id="29158"/>
    <lineage>
        <taxon>Eukaryota</taxon>
        <taxon>Metazoa</taxon>
        <taxon>Spiralia</taxon>
        <taxon>Lophotrochozoa</taxon>
        <taxon>Mollusca</taxon>
        <taxon>Bivalvia</taxon>
        <taxon>Autobranchia</taxon>
        <taxon>Pteriomorphia</taxon>
        <taxon>Mytilida</taxon>
        <taxon>Mytiloidea</taxon>
        <taxon>Mytilidae</taxon>
        <taxon>Mytilinae</taxon>
        <taxon>Mytilus</taxon>
    </lineage>
</organism>
<dbReference type="PANTHER" id="PTHR14679">
    <property type="entry name" value="GEM-ASSOCIATED PROTEIN 7"/>
    <property type="match status" value="1"/>
</dbReference>
<dbReference type="Pfam" id="PF11095">
    <property type="entry name" value="Gemin7"/>
    <property type="match status" value="1"/>
</dbReference>
<dbReference type="Proteomes" id="UP000596742">
    <property type="component" value="Unassembled WGS sequence"/>
</dbReference>
<keyword evidence="2" id="KW-1185">Reference proteome</keyword>
<dbReference type="Gene3D" id="2.30.30.100">
    <property type="match status" value="1"/>
</dbReference>
<protein>
    <submittedName>
        <fullName evidence="1">Gem associated protein 7</fullName>
    </submittedName>
</protein>
<accession>A0A8B6FM23</accession>
<reference evidence="1" key="1">
    <citation type="submission" date="2018-11" db="EMBL/GenBank/DDBJ databases">
        <authorList>
            <person name="Alioto T."/>
            <person name="Alioto T."/>
        </authorList>
    </citation>
    <scope>NUCLEOTIDE SEQUENCE</scope>
</reference>
<evidence type="ECO:0000313" key="2">
    <source>
        <dbReference type="Proteomes" id="UP000596742"/>
    </source>
</evidence>
<dbReference type="EMBL" id="UYJE01007161">
    <property type="protein sequence ID" value="VDI52262.1"/>
    <property type="molecule type" value="Genomic_DNA"/>
</dbReference>
<proteinExistence type="predicted"/>
<dbReference type="GO" id="GO:0000387">
    <property type="term" value="P:spliceosomal snRNP assembly"/>
    <property type="evidence" value="ECO:0007669"/>
    <property type="project" value="TreeGrafter"/>
</dbReference>
<dbReference type="OrthoDB" id="70763at2759"/>
<gene>
    <name evidence="1" type="ORF">MGAL_10B024703</name>
</gene>
<sequence length="90" mass="10171">MNNSSVTKQEQRTFLRERFLRLLSHLSGQDAKIKMHERTSVSCVLGQVDIDIHHVQVSDLTTPMGNIPNAVLRMSDVISIEVPDLNTSNR</sequence>
<dbReference type="PANTHER" id="PTHR14679:SF1">
    <property type="entry name" value="GEM-ASSOCIATED PROTEIN 7"/>
    <property type="match status" value="1"/>
</dbReference>
<dbReference type="InterPro" id="IPR020338">
    <property type="entry name" value="SMN_gemin7"/>
</dbReference>
<name>A0A8B6FM23_MYTGA</name>